<sequence length="620" mass="67765">MSTTLQSVLPAPKYIAASQSHVDDDDEGDYDQSEAGPSTSSSSSALVSTSSPSSIPPYGSRSTWRPRTQADFANGGAYPECHIAQYPLDMGRTRMAATSNKLAMRVDGEGNKRYDAIIKQGLRPGQTVQTEYKDLVPLSQRTDVRDKDRASGFERPSQEQVMSNTERTRLALEAITKSRTKPVVPTSNNKPGQQQDAQFIRYTPGQQGVGNGTQRIIKMTEAQRDPLEPPRHRFKKTAPAPPSPPPPVLRSPPRKVTAQEQKDWMIPPAISNWKNNKGYTIPLDKRLAADGRGIKDVAINDNFAQFAEALNLADRHAREEVRQRSIMQQKLAAKEKAAKEEHLRTLAQRAREERAGMSATPSVVGRDDDAESRLDDSDAPVRRAASGGGGAGMSAMLAGYGSDSDSGSEASAASDDDDDEGARERDRIREERRRERERELRMSNMGNEQRAKQMLREQNRDISEKVALGLAKPSASKESMTDSRLFNQGESLAAGLGDEDSYNLYDKPLFSGSSAAAAIYRRPAGRGGADDIYADEGALEEELGRNDRFGLGQSKFKGAEDDVGSGAAAGGRSGPVQFEKDTSDPFAINQFLEEAKRGIKRSSANDADDARKKHRDQDDS</sequence>
<dbReference type="Proteomes" id="UP000014071">
    <property type="component" value="Unassembled WGS sequence"/>
</dbReference>
<feature type="compositionally biased region" description="Basic and acidic residues" evidence="4">
    <location>
        <begin position="422"/>
        <end position="441"/>
    </location>
</feature>
<feature type="compositionally biased region" description="Pro residues" evidence="4">
    <location>
        <begin position="239"/>
        <end position="250"/>
    </location>
</feature>
<evidence type="ECO:0000256" key="2">
    <source>
        <dbReference type="ARBA" id="ARBA00022160"/>
    </source>
</evidence>
<reference evidence="7" key="1">
    <citation type="journal article" date="2013" name="Genome Announc.">
        <title>Draft genome sequence of the basidiomycetous yeast-like fungus Pseudozyma hubeiensis SY62, which produces an abundant amount of the biosurfactant mannosylerythritol lipids.</title>
        <authorList>
            <person name="Konishi M."/>
            <person name="Hatada Y."/>
            <person name="Horiuchi J."/>
        </authorList>
    </citation>
    <scope>NUCLEOTIDE SEQUENCE [LARGE SCALE GENOMIC DNA]</scope>
    <source>
        <strain evidence="7">SY62</strain>
    </source>
</reference>
<comment type="function">
    <text evidence="3">Involved in pre-mRNA splicing.</text>
</comment>
<feature type="domain" description="SKI-interacting protein SKIP SNW" evidence="5">
    <location>
        <begin position="198"/>
        <end position="354"/>
    </location>
</feature>
<dbReference type="AlphaFoldDB" id="R9NZG2"/>
<proteinExistence type="inferred from homology"/>
<evidence type="ECO:0000256" key="3">
    <source>
        <dbReference type="RuleBase" id="RU367140"/>
    </source>
</evidence>
<keyword evidence="3" id="KW-0539">Nucleus</keyword>
<dbReference type="GeneID" id="24107027"/>
<feature type="region of interest" description="Disordered" evidence="4">
    <location>
        <begin position="543"/>
        <end position="583"/>
    </location>
</feature>
<comment type="subunit">
    <text evidence="3">Associated with the spliceosome.</text>
</comment>
<comment type="subcellular location">
    <subcellularLocation>
        <location evidence="3">Nucleus</location>
    </subcellularLocation>
</comment>
<feature type="region of interest" description="Disordered" evidence="4">
    <location>
        <begin position="1"/>
        <end position="76"/>
    </location>
</feature>
<dbReference type="EMBL" id="DF238782">
    <property type="protein sequence ID" value="GAC94161.1"/>
    <property type="molecule type" value="Genomic_DNA"/>
</dbReference>
<evidence type="ECO:0000313" key="7">
    <source>
        <dbReference type="Proteomes" id="UP000014071"/>
    </source>
</evidence>
<feature type="compositionally biased region" description="Low complexity" evidence="4">
    <location>
        <begin position="33"/>
        <end position="62"/>
    </location>
</feature>
<keyword evidence="3" id="KW-0507">mRNA processing</keyword>
<protein>
    <recommendedName>
        <fullName evidence="2 3">Pre-mRNA-processing protein 45</fullName>
    </recommendedName>
</protein>
<evidence type="ECO:0000256" key="1">
    <source>
        <dbReference type="ARBA" id="ARBA00010197"/>
    </source>
</evidence>
<feature type="region of interest" description="Disordered" evidence="4">
    <location>
        <begin position="221"/>
        <end position="255"/>
    </location>
</feature>
<dbReference type="InterPro" id="IPR017862">
    <property type="entry name" value="SKI-int_prot_SKIP"/>
</dbReference>
<feature type="compositionally biased region" description="Basic and acidic residues" evidence="4">
    <location>
        <begin position="365"/>
        <end position="381"/>
    </location>
</feature>
<feature type="compositionally biased region" description="Low complexity" evidence="4">
    <location>
        <begin position="393"/>
        <end position="413"/>
    </location>
</feature>
<dbReference type="InterPro" id="IPR004015">
    <property type="entry name" value="SKI-int_prot_SKIP_SNW-dom"/>
</dbReference>
<evidence type="ECO:0000313" key="6">
    <source>
        <dbReference type="EMBL" id="GAC94161.1"/>
    </source>
</evidence>
<comment type="similarity">
    <text evidence="1 3">Belongs to the SNW family.</text>
</comment>
<evidence type="ECO:0000256" key="4">
    <source>
        <dbReference type="SAM" id="MobiDB-lite"/>
    </source>
</evidence>
<feature type="region of interest" description="Disordered" evidence="4">
    <location>
        <begin position="144"/>
        <end position="166"/>
    </location>
</feature>
<dbReference type="eggNOG" id="KOG2441">
    <property type="taxonomic scope" value="Eukaryota"/>
</dbReference>
<feature type="compositionally biased region" description="Basic and acidic residues" evidence="4">
    <location>
        <begin position="221"/>
        <end position="231"/>
    </location>
</feature>
<feature type="compositionally biased region" description="Acidic residues" evidence="4">
    <location>
        <begin position="23"/>
        <end position="32"/>
    </location>
</feature>
<feature type="region of interest" description="Disordered" evidence="4">
    <location>
        <begin position="350"/>
        <end position="455"/>
    </location>
</feature>
<feature type="region of interest" description="Disordered" evidence="4">
    <location>
        <begin position="597"/>
        <end position="620"/>
    </location>
</feature>
<accession>R9NZG2</accession>
<keyword evidence="3" id="KW-0508">mRNA splicing</keyword>
<keyword evidence="7" id="KW-1185">Reference proteome</keyword>
<dbReference type="OrthoDB" id="666364at2759"/>
<dbReference type="HOGENOM" id="CLU_006601_2_0_1"/>
<dbReference type="Pfam" id="PF02731">
    <property type="entry name" value="SKIP_SNW"/>
    <property type="match status" value="1"/>
</dbReference>
<evidence type="ECO:0000259" key="5">
    <source>
        <dbReference type="Pfam" id="PF02731"/>
    </source>
</evidence>
<dbReference type="RefSeq" id="XP_012187748.1">
    <property type="nucleotide sequence ID" value="XM_012332358.1"/>
</dbReference>
<keyword evidence="3" id="KW-0747">Spliceosome</keyword>
<dbReference type="STRING" id="1305764.R9NZG2"/>
<feature type="compositionally biased region" description="Basic and acidic residues" evidence="4">
    <location>
        <begin position="608"/>
        <end position="620"/>
    </location>
</feature>
<dbReference type="PANTHER" id="PTHR12096">
    <property type="entry name" value="NUCLEAR PROTEIN SKIP-RELATED"/>
    <property type="match status" value="1"/>
</dbReference>
<dbReference type="GO" id="GO:0000398">
    <property type="term" value="P:mRNA splicing, via spliceosome"/>
    <property type="evidence" value="ECO:0007669"/>
    <property type="project" value="InterPro"/>
</dbReference>
<gene>
    <name evidence="6" type="ORF">PHSY_001730</name>
</gene>
<dbReference type="GO" id="GO:0005681">
    <property type="term" value="C:spliceosomal complex"/>
    <property type="evidence" value="ECO:0007669"/>
    <property type="project" value="UniProtKB-UniRule"/>
</dbReference>
<name>R9NZG2_PSEHS</name>
<organism evidence="6 7">
    <name type="scientific">Pseudozyma hubeiensis (strain SY62)</name>
    <name type="common">Yeast</name>
    <dbReference type="NCBI Taxonomy" id="1305764"/>
    <lineage>
        <taxon>Eukaryota</taxon>
        <taxon>Fungi</taxon>
        <taxon>Dikarya</taxon>
        <taxon>Basidiomycota</taxon>
        <taxon>Ustilaginomycotina</taxon>
        <taxon>Ustilaginomycetes</taxon>
        <taxon>Ustilaginales</taxon>
        <taxon>Ustilaginaceae</taxon>
        <taxon>Pseudozyma</taxon>
    </lineage>
</organism>